<sequence>MVAVPEPTSDLGPNLTFGLLNRLGAQIVTGAFDGRPSPTEADISNANGVSRSVTREAIKMLAAKGMLSARPRQGITLRSQADWNLLDPAVLGWLLQRKVSIELLAQFNQLRVAIEPAAAALAASNKSPDLLAEIDQGYARMVAAENGADDGLDADIAFHLAVLKASGNPFFMQFRDLVSTALRTSIRFTNRIVGRTADLAAHGAVRDAIKRRNPEAARKAMTAIIGDVMDLIAQQSDMTVD</sequence>
<dbReference type="Pfam" id="PF00392">
    <property type="entry name" value="GntR"/>
    <property type="match status" value="1"/>
</dbReference>
<dbReference type="AlphaFoldDB" id="A0A7X1KCK8"/>
<evidence type="ECO:0000256" key="1">
    <source>
        <dbReference type="ARBA" id="ARBA00023015"/>
    </source>
</evidence>
<dbReference type="InterPro" id="IPR000524">
    <property type="entry name" value="Tscrpt_reg_HTH_GntR"/>
</dbReference>
<accession>A0A7X1KCK8</accession>
<dbReference type="GO" id="GO:0003700">
    <property type="term" value="F:DNA-binding transcription factor activity"/>
    <property type="evidence" value="ECO:0007669"/>
    <property type="project" value="InterPro"/>
</dbReference>
<dbReference type="GO" id="GO:0003677">
    <property type="term" value="F:DNA binding"/>
    <property type="evidence" value="ECO:0007669"/>
    <property type="project" value="UniProtKB-KW"/>
</dbReference>
<evidence type="ECO:0000259" key="4">
    <source>
        <dbReference type="PROSITE" id="PS50949"/>
    </source>
</evidence>
<feature type="domain" description="HTH gntR-type" evidence="4">
    <location>
        <begin position="13"/>
        <end position="80"/>
    </location>
</feature>
<dbReference type="PRINTS" id="PR00035">
    <property type="entry name" value="HTHGNTR"/>
</dbReference>
<protein>
    <submittedName>
        <fullName evidence="5">FadR family transcriptional regulator</fullName>
    </submittedName>
</protein>
<dbReference type="SMART" id="SM00895">
    <property type="entry name" value="FCD"/>
    <property type="match status" value="1"/>
</dbReference>
<evidence type="ECO:0000313" key="5">
    <source>
        <dbReference type="EMBL" id="MBC2652384.1"/>
    </source>
</evidence>
<dbReference type="Pfam" id="PF07729">
    <property type="entry name" value="FCD"/>
    <property type="match status" value="1"/>
</dbReference>
<evidence type="ECO:0000256" key="3">
    <source>
        <dbReference type="ARBA" id="ARBA00023163"/>
    </source>
</evidence>
<dbReference type="PANTHER" id="PTHR43537">
    <property type="entry name" value="TRANSCRIPTIONAL REGULATOR, GNTR FAMILY"/>
    <property type="match status" value="1"/>
</dbReference>
<proteinExistence type="predicted"/>
<name>A0A7X1KCK8_9SPHN</name>
<evidence type="ECO:0000313" key="6">
    <source>
        <dbReference type="Proteomes" id="UP000520156"/>
    </source>
</evidence>
<keyword evidence="1" id="KW-0805">Transcription regulation</keyword>
<dbReference type="InterPro" id="IPR008920">
    <property type="entry name" value="TF_FadR/GntR_C"/>
</dbReference>
<dbReference type="InterPro" id="IPR011711">
    <property type="entry name" value="GntR_C"/>
</dbReference>
<dbReference type="PROSITE" id="PS50949">
    <property type="entry name" value="HTH_GNTR"/>
    <property type="match status" value="1"/>
</dbReference>
<dbReference type="SUPFAM" id="SSF46785">
    <property type="entry name" value="Winged helix' DNA-binding domain"/>
    <property type="match status" value="1"/>
</dbReference>
<dbReference type="SUPFAM" id="SSF48008">
    <property type="entry name" value="GntR ligand-binding domain-like"/>
    <property type="match status" value="1"/>
</dbReference>
<gene>
    <name evidence="5" type="ORF">H7F49_11785</name>
</gene>
<keyword evidence="3" id="KW-0804">Transcription</keyword>
<reference evidence="5 6" key="1">
    <citation type="submission" date="2020-08" db="EMBL/GenBank/DDBJ databases">
        <title>The genome sequence of Novosphingobium flavum 4Y4.</title>
        <authorList>
            <person name="Liu Y."/>
        </authorList>
    </citation>
    <scope>NUCLEOTIDE SEQUENCE [LARGE SCALE GENOMIC DNA]</scope>
    <source>
        <strain evidence="5 6">4Y4</strain>
    </source>
</reference>
<evidence type="ECO:0000256" key="2">
    <source>
        <dbReference type="ARBA" id="ARBA00023125"/>
    </source>
</evidence>
<keyword evidence="6" id="KW-1185">Reference proteome</keyword>
<dbReference type="Gene3D" id="1.20.120.530">
    <property type="entry name" value="GntR ligand-binding domain-like"/>
    <property type="match status" value="1"/>
</dbReference>
<dbReference type="Proteomes" id="UP000520156">
    <property type="component" value="Unassembled WGS sequence"/>
</dbReference>
<organism evidence="5 6">
    <name type="scientific">Novosphingobium aerophilum</name>
    <dbReference type="NCBI Taxonomy" id="2839843"/>
    <lineage>
        <taxon>Bacteria</taxon>
        <taxon>Pseudomonadati</taxon>
        <taxon>Pseudomonadota</taxon>
        <taxon>Alphaproteobacteria</taxon>
        <taxon>Sphingomonadales</taxon>
        <taxon>Sphingomonadaceae</taxon>
        <taxon>Novosphingobium</taxon>
    </lineage>
</organism>
<comment type="caution">
    <text evidence="5">The sequence shown here is derived from an EMBL/GenBank/DDBJ whole genome shotgun (WGS) entry which is preliminary data.</text>
</comment>
<dbReference type="EMBL" id="JACLAU010000019">
    <property type="protein sequence ID" value="MBC2652384.1"/>
    <property type="molecule type" value="Genomic_DNA"/>
</dbReference>
<dbReference type="InterPro" id="IPR036388">
    <property type="entry name" value="WH-like_DNA-bd_sf"/>
</dbReference>
<keyword evidence="2" id="KW-0238">DNA-binding</keyword>
<dbReference type="Gene3D" id="1.10.10.10">
    <property type="entry name" value="Winged helix-like DNA-binding domain superfamily/Winged helix DNA-binding domain"/>
    <property type="match status" value="1"/>
</dbReference>
<dbReference type="InterPro" id="IPR036390">
    <property type="entry name" value="WH_DNA-bd_sf"/>
</dbReference>
<dbReference type="PANTHER" id="PTHR43537:SF44">
    <property type="entry name" value="GNTR FAMILY REGULATORY PROTEIN"/>
    <property type="match status" value="1"/>
</dbReference>
<dbReference type="SMART" id="SM00345">
    <property type="entry name" value="HTH_GNTR"/>
    <property type="match status" value="1"/>
</dbReference>
<dbReference type="RefSeq" id="WP_185683804.1">
    <property type="nucleotide sequence ID" value="NZ_JACLAU010000019.1"/>
</dbReference>